<feature type="region of interest" description="Disordered" evidence="1">
    <location>
        <begin position="217"/>
        <end position="595"/>
    </location>
</feature>
<feature type="compositionally biased region" description="Polar residues" evidence="1">
    <location>
        <begin position="483"/>
        <end position="493"/>
    </location>
</feature>
<dbReference type="RefSeq" id="WP_379696332.1">
    <property type="nucleotide sequence ID" value="NZ_JBHSXH010000015.1"/>
</dbReference>
<comment type="caution">
    <text evidence="2">The sequence shown here is derived from an EMBL/GenBank/DDBJ whole genome shotgun (WGS) entry which is preliminary data.</text>
</comment>
<reference evidence="2 3" key="1">
    <citation type="journal article" date="2019" name="Int. J. Syst. Evol. Microbiol.">
        <title>The Global Catalogue of Microorganisms (GCM) 10K type strain sequencing project: providing services to taxonomists for standard genome sequencing and annotation.</title>
        <authorList>
            <consortium name="The Broad Institute Genomics Platform"/>
            <consortium name="The Broad Institute Genome Sequencing Center for Infectious Disease"/>
            <person name="Wu L."/>
            <person name="Ma J."/>
        </authorList>
    </citation>
    <scope>NUCLEOTIDE SEQUENCE [LARGE SCALE GENOMIC DNA]</scope>
    <source>
        <strain evidence="2 3">YIM 94188</strain>
    </source>
</reference>
<sequence length="655" mass="68699">MSVVENRREVAHRMFAAEFDDASFSYSEGDEERAPNYVVTPTGARVNRLFAVGVLTEIENVNEEVLRGRVVDPSGAFVTYAGQYQPEAMAFLDQASPPAFVSLTGKARTYEPEDSDRVFTSVRPESINDVDADTRDRWVVSAAEATLERVATFAEALEMDERGDDLRRALEARGVESTLATGIPMAIEHYGTTEHYLEAVRRLAVEALELVSGDVDSVGPLDVAPGDDGPNTLGPLPDIDIGEYSPVETAAEATTPDEEATSAEGAASDEEPEPDADDVTATDPTTDDVTPDEGTVESTVEDTEGLAGEDAVSADDVATADESAADVRTADEGTETDETAADSTDADSLPSDVDETQSVSSANRNAERSGDVDADEVSPTDPTAGDGPESTPEPVPDAGDAGDETEDTTERTPEPAGDAASVLESDDAPADPEPVPSESDSTDDLGDFGADEPAAETEPETEATDDLGDFGDDASPTGESDELASNGTDADSATTDEMYEMDEEERRQVEEEFGTEFSTGAEVDSPGEADIDVPDVDEVSESGPASGGVDAEEATNESESVETAEPDADEAEAAETDSDADEAEEEADLEDVDLEDAAVEVMSDLDDGDGADREEVVAAVVDRYGADPGDVEDAIEDALMGGKCYEPAEGTLKSI</sequence>
<dbReference type="Proteomes" id="UP001596408">
    <property type="component" value="Unassembled WGS sequence"/>
</dbReference>
<feature type="compositionally biased region" description="Acidic residues" evidence="1">
    <location>
        <begin position="550"/>
        <end position="595"/>
    </location>
</feature>
<feature type="compositionally biased region" description="Acidic residues" evidence="1">
    <location>
        <begin position="525"/>
        <end position="540"/>
    </location>
</feature>
<dbReference type="Gene3D" id="1.10.10.10">
    <property type="entry name" value="Winged helix-like DNA-binding domain superfamily/Winged helix DNA-binding domain"/>
    <property type="match status" value="1"/>
</dbReference>
<gene>
    <name evidence="2" type="ORF">ACFQEV_12290</name>
</gene>
<feature type="compositionally biased region" description="Acidic residues" evidence="1">
    <location>
        <begin position="255"/>
        <end position="304"/>
    </location>
</feature>
<feature type="compositionally biased region" description="Acidic residues" evidence="1">
    <location>
        <begin position="440"/>
        <end position="472"/>
    </location>
</feature>
<feature type="compositionally biased region" description="Low complexity" evidence="1">
    <location>
        <begin position="309"/>
        <end position="322"/>
    </location>
</feature>
<proteinExistence type="predicted"/>
<protein>
    <submittedName>
        <fullName evidence="2">Rpa-associated protein</fullName>
    </submittedName>
</protein>
<organism evidence="2 3">
    <name type="scientific">Halopelagius fulvigenes</name>
    <dbReference type="NCBI Taxonomy" id="1198324"/>
    <lineage>
        <taxon>Archaea</taxon>
        <taxon>Methanobacteriati</taxon>
        <taxon>Methanobacteriota</taxon>
        <taxon>Stenosarchaea group</taxon>
        <taxon>Halobacteria</taxon>
        <taxon>Halobacteriales</taxon>
        <taxon>Haloferacaceae</taxon>
    </lineage>
</organism>
<evidence type="ECO:0000313" key="3">
    <source>
        <dbReference type="Proteomes" id="UP001596408"/>
    </source>
</evidence>
<dbReference type="EMBL" id="JBHSXH010000015">
    <property type="protein sequence ID" value="MFC6825766.1"/>
    <property type="molecule type" value="Genomic_DNA"/>
</dbReference>
<dbReference type="InterPro" id="IPR036388">
    <property type="entry name" value="WH-like_DNA-bd_sf"/>
</dbReference>
<keyword evidence="3" id="KW-1185">Reference proteome</keyword>
<evidence type="ECO:0000256" key="1">
    <source>
        <dbReference type="SAM" id="MobiDB-lite"/>
    </source>
</evidence>
<dbReference type="AlphaFoldDB" id="A0ABD5TYT6"/>
<accession>A0ABD5TYT6</accession>
<name>A0ABD5TYT6_9EURY</name>
<evidence type="ECO:0000313" key="2">
    <source>
        <dbReference type="EMBL" id="MFC6825766.1"/>
    </source>
</evidence>